<evidence type="ECO:0000313" key="2">
    <source>
        <dbReference type="EMBL" id="CAF1733550.1"/>
    </source>
</evidence>
<organism evidence="2">
    <name type="scientific">Brassica napus</name>
    <name type="common">Rape</name>
    <dbReference type="NCBI Taxonomy" id="3708"/>
    <lineage>
        <taxon>Eukaryota</taxon>
        <taxon>Viridiplantae</taxon>
        <taxon>Streptophyta</taxon>
        <taxon>Embryophyta</taxon>
        <taxon>Tracheophyta</taxon>
        <taxon>Spermatophyta</taxon>
        <taxon>Magnoliopsida</taxon>
        <taxon>eudicotyledons</taxon>
        <taxon>Gunneridae</taxon>
        <taxon>Pentapetalae</taxon>
        <taxon>rosids</taxon>
        <taxon>malvids</taxon>
        <taxon>Brassicales</taxon>
        <taxon>Brassicaceae</taxon>
        <taxon>Brassiceae</taxon>
        <taxon>Brassica</taxon>
    </lineage>
</organism>
<proteinExistence type="predicted"/>
<evidence type="ECO:0000256" key="1">
    <source>
        <dbReference type="SAM" id="MobiDB-lite"/>
    </source>
</evidence>
<accession>A0A816J0L9</accession>
<dbReference type="Proteomes" id="UP001295469">
    <property type="component" value="Chromosome C09"/>
</dbReference>
<gene>
    <name evidence="2" type="ORF">DARMORV10_C09P27900.1</name>
</gene>
<name>A0A816J0L9_BRANA</name>
<feature type="region of interest" description="Disordered" evidence="1">
    <location>
        <begin position="1"/>
        <end position="28"/>
    </location>
</feature>
<protein>
    <submittedName>
        <fullName evidence="2">(rape) hypothetical protein</fullName>
    </submittedName>
</protein>
<dbReference type="Gene3D" id="3.30.300.10">
    <property type="match status" value="1"/>
</dbReference>
<dbReference type="SUPFAM" id="SSF54810">
    <property type="entry name" value="GMP synthetase C-terminal dimerisation domain"/>
    <property type="match status" value="1"/>
</dbReference>
<dbReference type="EMBL" id="HG994373">
    <property type="protein sequence ID" value="CAF1733550.1"/>
    <property type="molecule type" value="Genomic_DNA"/>
</dbReference>
<dbReference type="AlphaFoldDB" id="A0A816J0L9"/>
<reference evidence="2" key="1">
    <citation type="submission" date="2021-01" db="EMBL/GenBank/DDBJ databases">
        <authorList>
            <consortium name="Genoscope - CEA"/>
            <person name="William W."/>
        </authorList>
    </citation>
    <scope>NUCLEOTIDE SEQUENCE</scope>
</reference>
<sequence>MASNQPEGKSNNKTDGAVERVNAAESRRLESKVTREHILCRFSSRSYKPRRNDCKLAPILSTRSIQGVNSHVVGDITSKPPSTIEWE</sequence>